<evidence type="ECO:0000259" key="11">
    <source>
        <dbReference type="PROSITE" id="PS50075"/>
    </source>
</evidence>
<feature type="region of interest" description="C-terminal hotdog fold" evidence="9">
    <location>
        <begin position="4378"/>
        <end position="4511"/>
    </location>
</feature>
<proteinExistence type="predicted"/>
<feature type="domain" description="Ketosynthase family 3 (KS3)" evidence="12">
    <location>
        <begin position="3378"/>
        <end position="3790"/>
    </location>
</feature>
<dbReference type="SUPFAM" id="SSF53901">
    <property type="entry name" value="Thiolase-like"/>
    <property type="match status" value="3"/>
</dbReference>
<reference evidence="14 15" key="1">
    <citation type="submission" date="2015-10" db="EMBL/GenBank/DDBJ databases">
        <title>Draft genome sequence of Streptomyces yokosukanensis DSM 40224, type strain for the species Streptomyces yokosukanensis.</title>
        <authorList>
            <person name="Ruckert C."/>
            <person name="Winkler A."/>
            <person name="Kalinowski J."/>
            <person name="Kampfer P."/>
            <person name="Glaeser S."/>
        </authorList>
    </citation>
    <scope>NUCLEOTIDE SEQUENCE [LARGE SCALE GENOMIC DNA]</scope>
    <source>
        <strain evidence="14 15">DSM 40224</strain>
    </source>
</reference>
<dbReference type="RefSeq" id="WP_067117837.1">
    <property type="nucleotide sequence ID" value="NZ_KQ948207.1"/>
</dbReference>
<feature type="domain" description="Carrier" evidence="11">
    <location>
        <begin position="4978"/>
        <end position="5053"/>
    </location>
</feature>
<dbReference type="InterPro" id="IPR057326">
    <property type="entry name" value="KR_dom"/>
</dbReference>
<dbReference type="InterPro" id="IPR018201">
    <property type="entry name" value="Ketoacyl_synth_AS"/>
</dbReference>
<dbReference type="InterPro" id="IPR020806">
    <property type="entry name" value="PKS_PP-bd"/>
</dbReference>
<dbReference type="InterPro" id="IPR036291">
    <property type="entry name" value="NAD(P)-bd_dom_sf"/>
</dbReference>
<dbReference type="FunFam" id="3.40.366.10:FF:000002">
    <property type="entry name" value="Probable polyketide synthase 2"/>
    <property type="match status" value="2"/>
</dbReference>
<dbReference type="InterPro" id="IPR016035">
    <property type="entry name" value="Acyl_Trfase/lysoPLipase"/>
</dbReference>
<feature type="active site" description="Proton acceptor; for dehydratase activity" evidence="9">
    <location>
        <position position="4276"/>
    </location>
</feature>
<dbReference type="InterPro" id="IPR036736">
    <property type="entry name" value="ACP-like_sf"/>
</dbReference>
<dbReference type="Pfam" id="PF14765">
    <property type="entry name" value="PS-DH"/>
    <property type="match status" value="3"/>
</dbReference>
<dbReference type="Gene3D" id="3.40.50.720">
    <property type="entry name" value="NAD(P)-binding Rossmann-like Domain"/>
    <property type="match status" value="3"/>
</dbReference>
<dbReference type="InterPro" id="IPR020841">
    <property type="entry name" value="PKS_Beta-ketoAc_synthase_dom"/>
</dbReference>
<dbReference type="InterPro" id="IPR032821">
    <property type="entry name" value="PKS_assoc"/>
</dbReference>
<dbReference type="Gene3D" id="3.10.129.110">
    <property type="entry name" value="Polyketide synthase dehydratase"/>
    <property type="match status" value="3"/>
</dbReference>
<sequence>MTNDEKLLSYLKRVSADLAQTRQRLHEVETQDREPIAIVAMSCRFPGGVTTPEEFWRLVHEGTDAIGDFPDDRGWDVDALYDPDPDATGKTYVKRGGFLDDAAGFEPDFFGISPREAVAMDPQQRLLLEVSWEALERARIAPDAAHGGRIGVFAGTNGQDYKDLLAKLPDDSEAALGTGVLAAVISGRISYTLGLEGPAVTIDTACSSALVAVHLAVQALRNKECTLALAGGATVMSTPGNFIAFSRQRGLAVDGRSKSFADAADGTSWSEGAGMLVLERLSDARRNGHEVLAVVRGSAVNQDGASNGLTAPNGPSQQRVIRAALTGAQLGPADVDLLEAHGTGTTLGDPIEAQALLATYGQDRPADTPLWLGSVKSNIGHSQAAAGVAGIIKAVMAIRHRVLPRSLHAEQPSSKVDWDQGQVRLLTENRPWTDPGRPRRAAVSSFGASGTNAHTILEEAPAEETPEAEPRTAPPLVPWVLSGRTERALREQAARLTAAAGEPDPVDVAYSLAATRTAHQYRAVVLGTDRDALMAATHRLAEGGQGAASGRVRKGQTAFLFTGQGSQRAGMGRELYAHFPVFARAVDEICALFDDDLRDLMFGDDPEPLNRTARTQSALFAFEVALYRLVESWGMTPDYLAGHSIGEIAAAHVAGVLDLNDATTLVAARGRLMQALPEGGAMIAVRATEDEVRPLLTERVGIAAVNGPASVVVSGDADEAEALAARFEKSRRLKVSHAFHSPLMEPMLAEFRSVVASLAFQRATIPVVSNVTGALATQDLATPEYWVRHVREAVRFHDGIRALAAEGVTRFLELGPDAVLTAMARECLAADGTDTQAVLVGATRRERDEAETLLTAVAQMYTGGATVDWTALFTGARTVDLPTTAFQRDRFWPETATTVGDVGSAGLDSADHPLLGAATVLADSDGAVLTGRLSVRTHAWLADHVVGGSVVVPGTAMVELAVRAGDQVGCGRLEELALEIPLVLPPDDGVRVQVAVGAPDASGARTVQVFARAESLPADEPWTLHASGLLATGTDTPGARLDVWPPEDAEPLDTTGLYERHAAAGLEYGPVFQALTAAWRRGEEVFAEVRLPERPAADAPRFGLHPAAFDAALHSLALLGDGSADDTARLPFMFAGVTLHAVGASVLRARLVPTGPDAFAVDLADATGAPVATVASLASRPLTNLRAARDTTADALFALDWQPLPLDTDAPDTDHRVLHSTPGTDAAAVREALHGALTALQDDDPRPLAVVTHGAVSVAGEDVPDLAGAAVWGLVRSAQSENPDRFVLLDLEPGTDAASVLPAVLAFGEPQVAMRSGTARAARLVRAEVPAEARELTLDPAGTVLLTGATGGLGPVLARHLVTTHGARHLALLSRSGESGDLIAELAGLGATATAHACDVADRDALAAVLAGIPAEHPVTAVVHAAGVLDDGVVASLTPERIDTVLAPKALGALHLHELTDGLSAFVLFSSVAGTVGAPGQGNYAAANALLDALAAHRHAHSAPALSLAWGPWAPSGGMTSSLEEADRARMARGGMSALSAEEGTALFDLAVRTGRPALAPVRLGLPALRAQGSGLAPVFRALAGRPMRREAAAEGADTTFGERMAALGDEERAEALLHTVRTHVAAVLGHAAPDSVETDRAFKDLGFDSLAAIELRNSLSAELDQRLSATLVFDHPSPEALAAHLGTLVGGARAGTRRDRRTVRARADEPLAIVGLACRYPGDVRSPEDLWRLVADGTDAISPFPANRGWDVDRIVDAGRQRPDTSYVGEGGFLHDAGEFDAPFFGISPKEALVMDPQQRLLLEASWEALEGAGIDPHTLKGSRTGVFAGVQYHDYFGSFGSGSIISGRIAYTLGLEGPSLSVDTACSSSLVALHLAAQSLRQGESSLALVGGVAVMATPETFIEFSRQGALAPDARTRAFADAAGGTVWGEGVGVMVVERLSDARRNGHEVLAVVRGTAVNQDGASNGLTAPNGPSQERVILEALDNARLTTADVDVVEAHGTGTTLGDPIEAQALLATYGQEREEPLWLGSIKSNIGHTQAAAGVAGVIKMVMAMRHGVLPQTLHVDQPSTKVDWDAGQVRLLTEQRDWPQQGRPRRAGVSSFGISGTNAHVILEQAPPVPAEPDRGGPAGLAVPWLLSAKTPAALAGQAAALLGHLDTHPELDPSDIGWTLATTRARFTHRAAISGADTAELRGALAALADGTTARTLAEGAAAGRARPVFVFPGQGSQWSGMSTRLLDESPVFAARMAECAAALAPYTDWDFHTELRGDLDRVDVVQPLLWAVMVSLAHTWSAYGVTPAAVIGHSQGEIAAACAVGALSLQDGARVVALRSQAIAELLSGSGGMMSVAEGADAVRDRLTAWDGRLSVAAVNGAASTVVSGDPDALDELLGRLREEKVRAKRLPVDYASHSAHVETLRERLAQVLDGIEPRATQVPFYSTVTGGPIDTTELDAGYWYTNLRGTVLFEQAVRAVIADGHQLFIESSPHPVLTVGIQETDDSVAAVGSLRRDEGGRDRLLTALGEAFTHGAGADWAAVAEGRGPRRVPLPGYAFQREWYWLDSTATGADVTSAGLAPTDHALLGAAMVRADSEGAVLTGRLSPGIQPWLEDHRVGGRLLFPGTGHLELALRAGDQVGCGDVAELTLHAPLVLPDHGAVQLQVVVGAPEGETRPVTIWSRPESPDEELPWTRHADGLLAPTGTLPVTTDPLTAWPPQGAEVVGLDGLYDELAALGLGYGPLFQGLRAAWRTEDGLYAEVATDASPDGFGLHPALSDAALHTVGLTDAAGEEALLPFAWSGVRLHATGATALRVRVRPTGEGTVRLTLADPSGAPVATVDSLTLRPLKTEALQAAARSARAGALYRVEWVPAPSTAADPSADAAPYVVRVPAGVDAAETRAAVDTVLDELRARLADDDRTLVVSTGADPAGAAVGGLVRSAQSENPGRIVLIETEQEPAAERLTEAVATGEPHLAFRDGTWYVPRLARVVADEPDAAPGTGDLGTGTVLLTGATGALGTILARHLVAERDVRHLLLLSRSGNTDGLVAELTELGAEVTSVACDVADRAALAAVLDAVPADRPLTAVIHAAGVLADGVLTSLTPERIDAVFRPKVDAAWNLHELTADLGLSAFVLFSSSAATLGSPGQANYAAANAYLDALAVHRRTLELPAHSLAWGLWAQAGGMTGTLDETDLTRISRGGVAPLATEEGVALFDAAVHGTDPAVLPVKLDMASLRAQGEGLAPLFRGLVPVRRAGAAGGQAAAGGADALRERLAGLLEAEREAFLTELVQDHVATILGYRSAQDVGRTLAFKELGFDSLAAVELRNRLTAATGLRLPATLVFDHPTPAGLAGHLLGELTGTLAPAPARTVPHGAAADEPIAVIGMACRFPGDIGSPEDLWRLVAEGRDAVGEFPTDRGWDVENLYDPTLDRPGTSYTRHGAFLYDAADFDPAFFAMDGEEAEVTDPQQRLLLETSWEALERASIDPADLRGSDTGVFAGVMYHDYFGSFGSGSVVSGRVAYTLGLEGPTLSVDTACSSSLVALHLAAQSLRQGDCSLALAGGVTVMATPGTFVEFSRHRGLSRDGRCKPFADAADGTGFGEGAGVLLLERLSDARRAGRRILAVLRGTAVNQDGASNGISAPSGPAQQRVIRRALQAAGVEAAEVDVVEAHGTGTTLGDPIEAQALIATYGAEHTEDSPLWLGSVKSNLGHTQAAAGVAGVIKMVEAIRHATLPASLGVDRPSRHVEWEGAGVRLLTENRDWPDPGRPRRAGISSFGISGTNAHVIVEAAPAEEPAEAPAAPATDTVPWLLSGHTPDALRAQAARLLEHLSASADATMDADPHRLAGALAHARTRLGHRAAVLGRTRDELTAGVRALAQGGSPQAGVLGTATDGRLAFLFSGQGSQLPGMGTRLAAAFPAFADAFEEVRAHLDPLLDRPLAEVLDSAELLERTEYTQPALFAVEVALYRLLESFGVRPDLLAGHSVGEFAAAHVAGVLDLKDACTLVAARGRLMQALPEGGAMIAVQATEDEVAPLLGDGVGIAAVNGPRSVVVSGPAGPARALAARFERTKELAVSHAFHSALMEPMLEEFREVAASLSYGTLRIPLVSTLTGAPAAPDELSTPAYWVRHAREAVRFADAVTALHEAGVRHFAEVGPGSALTAAAGESLSDETPVVPLLRKDREETEAFVTGLAALHVRGAAVDWAGLLPHRDGAELPTYAFQRSRHWMTGDLGLPRRAADHPLLGTAVELAGADGTLYTGRLSLADHPWLADHSVGGVPLLPGTAFVEMALAAGARVDCAVVEDLTVTEPLVLPEDGAVRLQCTVGEPDAAGARAFRVYAATADGDPWTTHATGLLRPAEERPAHDLAAWPPPGAEPVDLDGVYDRLAELGAEYGPRFQGLRAAWRRGDEAYAEVAVPTDGAAFGLHPALLDSALHTIGLRTGAEERMTLPFAWNGVELYTRGASALRVRIAPAGTGAVRIETADETGRPVARVASLSLREVDPQRIAAAAAGGHDDLFALDWMPLSAPAAPQAGRWTVLGAGHEEWAGALAGEVAEVAVAADLAEAAEQAPETLVVVHTGGDGPDAIRAGVRDLLGAVQDWLADARFADSTLVVATRGATGPAPEDVTDPGAAAAWGLIRSAQSEHPDRLVLADLDDTDASRRLLPSAVASGEPQFALREGMLSVPRLTRAPRLAEAAPADWSGGVLVTGGTGALGRLLARHLVTVHGADRLVLLSRSGPEGPGAAELDEELTALGAQVTIVACDAADRTALARVLDEHPVSAVVHTAGVLADAVLTSLTPERLDTVLRPKLDAAWNLHELTRQRPLTTFVLFSSAAGLLGSPGQSGYAAGNTFLDALAAHRRALGLPALSLAWGAWAGSGGMADRLGDTDTRRMASGGVLALDAEAGLALFDTGVGRAEPVLLPARLDLAPREADRVAPLLRSLVRTPRRTGPGASAGASALRRELAALAPEAQSARLLRLVGDEARAVLGVEEIEHELPFKDLGFDSLTAVEFRNRLNEATGLRLTATLVFDHPTPAALTEHLAAELAPRTGDGPRDEEDSVRTALAAIPVGRLREAGLLDSLLELAGLRPVPEPAAAGEPSRAPIAAMDAESLISMALDDLVEDDDAL</sequence>
<evidence type="ECO:0000256" key="5">
    <source>
        <dbReference type="ARBA" id="ARBA00022679"/>
    </source>
</evidence>
<dbReference type="GO" id="GO:0004315">
    <property type="term" value="F:3-oxoacyl-[acyl-carrier-protein] synthase activity"/>
    <property type="evidence" value="ECO:0007669"/>
    <property type="project" value="InterPro"/>
</dbReference>
<dbReference type="SMART" id="SM01294">
    <property type="entry name" value="PKS_PP_betabranch"/>
    <property type="match status" value="3"/>
</dbReference>
<dbReference type="SMART" id="SM00826">
    <property type="entry name" value="PKS_DH"/>
    <property type="match status" value="3"/>
</dbReference>
<dbReference type="InterPro" id="IPR016036">
    <property type="entry name" value="Malonyl_transacylase_ACP-bd"/>
</dbReference>
<feature type="domain" description="PKS/mFAS DH" evidence="13">
    <location>
        <begin position="4244"/>
        <end position="4511"/>
    </location>
</feature>
<dbReference type="SMART" id="SM00823">
    <property type="entry name" value="PKS_PP"/>
    <property type="match status" value="3"/>
</dbReference>
<dbReference type="GO" id="GO:0004312">
    <property type="term" value="F:fatty acid synthase activity"/>
    <property type="evidence" value="ECO:0007669"/>
    <property type="project" value="TreeGrafter"/>
</dbReference>
<dbReference type="InterPro" id="IPR049900">
    <property type="entry name" value="PKS_mFAS_DH"/>
</dbReference>
<evidence type="ECO:0000256" key="8">
    <source>
        <dbReference type="ARBA" id="ARBA00023315"/>
    </source>
</evidence>
<protein>
    <recommendedName>
        <fullName evidence="16">Beta-ketoacyl synthase</fullName>
    </recommendedName>
</protein>
<dbReference type="Pfam" id="PF22953">
    <property type="entry name" value="SpnB_Rossmann"/>
    <property type="match status" value="3"/>
</dbReference>
<dbReference type="InterPro" id="IPR014030">
    <property type="entry name" value="Ketoacyl_synth_N"/>
</dbReference>
<dbReference type="InterPro" id="IPR050091">
    <property type="entry name" value="PKS_NRPS_Biosynth_Enz"/>
</dbReference>
<feature type="active site" description="Proton donor; for dehydratase activity" evidence="9">
    <location>
        <position position="1110"/>
    </location>
</feature>
<comment type="pathway">
    <text evidence="2">Antibiotic biosynthesis.</text>
</comment>
<dbReference type="SMART" id="SM00827">
    <property type="entry name" value="PKS_AT"/>
    <property type="match status" value="3"/>
</dbReference>
<feature type="domain" description="Carrier" evidence="11">
    <location>
        <begin position="1615"/>
        <end position="1690"/>
    </location>
</feature>
<feature type="domain" description="Carrier" evidence="11">
    <location>
        <begin position="3284"/>
        <end position="3359"/>
    </location>
</feature>
<dbReference type="InterPro" id="IPR049551">
    <property type="entry name" value="PKS_DH_C"/>
</dbReference>
<feature type="region of interest" description="N-terminal hotdog fold" evidence="9">
    <location>
        <begin position="912"/>
        <end position="1037"/>
    </location>
</feature>
<evidence type="ECO:0000256" key="10">
    <source>
        <dbReference type="SAM" id="MobiDB-lite"/>
    </source>
</evidence>
<dbReference type="InterPro" id="IPR009081">
    <property type="entry name" value="PP-bd_ACP"/>
</dbReference>
<dbReference type="InterPro" id="IPR042104">
    <property type="entry name" value="PKS_dehydratase_sf"/>
</dbReference>
<keyword evidence="3" id="KW-0596">Phosphopantetheine</keyword>
<keyword evidence="5" id="KW-0808">Transferase</keyword>
<feature type="region of interest" description="C-terminal hotdog fold" evidence="9">
    <location>
        <begin position="1049"/>
        <end position="1188"/>
    </location>
</feature>
<dbReference type="PROSITE" id="PS52004">
    <property type="entry name" value="KS3_2"/>
    <property type="match status" value="3"/>
</dbReference>
<evidence type="ECO:0000313" key="14">
    <source>
        <dbReference type="EMBL" id="KUN09176.1"/>
    </source>
</evidence>
<dbReference type="PANTHER" id="PTHR43775:SF51">
    <property type="entry name" value="INACTIVE PHENOLPHTHIOCEROL SYNTHESIS POLYKETIDE SYNTHASE TYPE I PKS1-RELATED"/>
    <property type="match status" value="1"/>
</dbReference>
<dbReference type="InterPro" id="IPR020807">
    <property type="entry name" value="PKS_DH"/>
</dbReference>
<feature type="domain" description="Ketosynthase family 3 (KS3)" evidence="12">
    <location>
        <begin position="33"/>
        <end position="459"/>
    </location>
</feature>
<feature type="domain" description="PKS/mFAS DH" evidence="13">
    <location>
        <begin position="912"/>
        <end position="1188"/>
    </location>
</feature>
<dbReference type="Pfam" id="PF00109">
    <property type="entry name" value="ketoacyl-synt"/>
    <property type="match status" value="3"/>
</dbReference>
<dbReference type="Gene3D" id="1.10.1200.10">
    <property type="entry name" value="ACP-like"/>
    <property type="match status" value="3"/>
</dbReference>
<gene>
    <name evidence="14" type="ORF">AQI95_04820</name>
</gene>
<dbReference type="InterPro" id="IPR013968">
    <property type="entry name" value="PKS_KR"/>
</dbReference>
<dbReference type="Pfam" id="PF08659">
    <property type="entry name" value="KR"/>
    <property type="match status" value="3"/>
</dbReference>
<organism evidence="14 15">
    <name type="scientific">Streptomyces yokosukanensis</name>
    <dbReference type="NCBI Taxonomy" id="67386"/>
    <lineage>
        <taxon>Bacteria</taxon>
        <taxon>Bacillati</taxon>
        <taxon>Actinomycetota</taxon>
        <taxon>Actinomycetes</taxon>
        <taxon>Kitasatosporales</taxon>
        <taxon>Streptomycetaceae</taxon>
        <taxon>Streptomyces</taxon>
    </lineage>
</organism>
<dbReference type="Pfam" id="PF02801">
    <property type="entry name" value="Ketoacyl-synt_C"/>
    <property type="match status" value="3"/>
</dbReference>
<feature type="active site" description="Proton acceptor; for dehydratase activity" evidence="9">
    <location>
        <position position="2614"/>
    </location>
</feature>
<feature type="region of interest" description="C-terminal hotdog fold" evidence="9">
    <location>
        <begin position="2720"/>
        <end position="2853"/>
    </location>
</feature>
<feature type="domain" description="PKS/mFAS DH" evidence="13">
    <location>
        <begin position="2582"/>
        <end position="2853"/>
    </location>
</feature>
<keyword evidence="8" id="KW-0012">Acyltransferase</keyword>
<dbReference type="Pfam" id="PF00550">
    <property type="entry name" value="PP-binding"/>
    <property type="match status" value="3"/>
</dbReference>
<dbReference type="SUPFAM" id="SSF51735">
    <property type="entry name" value="NAD(P)-binding Rossmann-fold domains"/>
    <property type="match status" value="6"/>
</dbReference>
<evidence type="ECO:0000259" key="13">
    <source>
        <dbReference type="PROSITE" id="PS52019"/>
    </source>
</evidence>
<feature type="region of interest" description="N-terminal hotdog fold" evidence="9">
    <location>
        <begin position="4244"/>
        <end position="4366"/>
    </location>
</feature>
<dbReference type="SMART" id="SM00822">
    <property type="entry name" value="PKS_KR"/>
    <property type="match status" value="3"/>
</dbReference>
<dbReference type="Gene3D" id="3.40.366.10">
    <property type="entry name" value="Malonyl-Coenzyme A Acyl Carrier Protein, domain 2"/>
    <property type="match status" value="3"/>
</dbReference>
<keyword evidence="7" id="KW-0511">Multifunctional enzyme</keyword>
<evidence type="ECO:0000256" key="2">
    <source>
        <dbReference type="ARBA" id="ARBA00004792"/>
    </source>
</evidence>
<dbReference type="Pfam" id="PF16197">
    <property type="entry name" value="KAsynt_C_assoc"/>
    <property type="match status" value="3"/>
</dbReference>
<keyword evidence="15" id="KW-1185">Reference proteome</keyword>
<dbReference type="InterPro" id="IPR014031">
    <property type="entry name" value="Ketoacyl_synth_C"/>
</dbReference>
<dbReference type="InterPro" id="IPR055123">
    <property type="entry name" value="SpnB-like_Rossmann"/>
</dbReference>
<dbReference type="GO" id="GO:0033068">
    <property type="term" value="P:macrolide biosynthetic process"/>
    <property type="evidence" value="ECO:0007669"/>
    <property type="project" value="UniProtKB-ARBA"/>
</dbReference>
<comment type="cofactor">
    <cofactor evidence="1">
        <name>pantetheine 4'-phosphate</name>
        <dbReference type="ChEBI" id="CHEBI:47942"/>
    </cofactor>
</comment>
<feature type="active site" description="Proton acceptor; for dehydratase activity" evidence="9">
    <location>
        <position position="944"/>
    </location>
</feature>
<feature type="region of interest" description="N-terminal hotdog fold" evidence="9">
    <location>
        <begin position="2582"/>
        <end position="2706"/>
    </location>
</feature>
<dbReference type="PROSITE" id="PS50075">
    <property type="entry name" value="CARRIER"/>
    <property type="match status" value="3"/>
</dbReference>
<evidence type="ECO:0000256" key="3">
    <source>
        <dbReference type="ARBA" id="ARBA00022450"/>
    </source>
</evidence>
<dbReference type="PROSITE" id="PS52019">
    <property type="entry name" value="PKS_MFAS_DH"/>
    <property type="match status" value="3"/>
</dbReference>
<dbReference type="InterPro" id="IPR001227">
    <property type="entry name" value="Ac_transferase_dom_sf"/>
</dbReference>
<evidence type="ECO:0000256" key="4">
    <source>
        <dbReference type="ARBA" id="ARBA00022553"/>
    </source>
</evidence>
<dbReference type="Pfam" id="PF21089">
    <property type="entry name" value="PKS_DH_N"/>
    <property type="match status" value="3"/>
</dbReference>
<dbReference type="Pfam" id="PF08990">
    <property type="entry name" value="Docking"/>
    <property type="match status" value="1"/>
</dbReference>
<dbReference type="GO" id="GO:0006633">
    <property type="term" value="P:fatty acid biosynthetic process"/>
    <property type="evidence" value="ECO:0007669"/>
    <property type="project" value="InterPro"/>
</dbReference>
<evidence type="ECO:0000313" key="15">
    <source>
        <dbReference type="Proteomes" id="UP000053127"/>
    </source>
</evidence>
<dbReference type="SUPFAM" id="SSF55048">
    <property type="entry name" value="Probable ACP-binding domain of malonyl-CoA ACP transacylase"/>
    <property type="match status" value="3"/>
</dbReference>
<dbReference type="STRING" id="67386.AQI95_04820"/>
<evidence type="ECO:0000256" key="9">
    <source>
        <dbReference type="PROSITE-ProRule" id="PRU01363"/>
    </source>
</evidence>
<dbReference type="EMBL" id="LMWN01000006">
    <property type="protein sequence ID" value="KUN09176.1"/>
    <property type="molecule type" value="Genomic_DNA"/>
</dbReference>
<dbReference type="InterPro" id="IPR015083">
    <property type="entry name" value="NorB/c/GfsB-D-like_docking"/>
</dbReference>
<dbReference type="SUPFAM" id="SSF47336">
    <property type="entry name" value="ACP-like"/>
    <property type="match status" value="3"/>
</dbReference>
<keyword evidence="6" id="KW-0045">Antibiotic biosynthesis</keyword>
<dbReference type="Pfam" id="PF00698">
    <property type="entry name" value="Acyl_transf_1"/>
    <property type="match status" value="3"/>
</dbReference>
<feature type="region of interest" description="Disordered" evidence="10">
    <location>
        <begin position="429"/>
        <end position="452"/>
    </location>
</feature>
<dbReference type="CDD" id="cd00833">
    <property type="entry name" value="PKS"/>
    <property type="match status" value="3"/>
</dbReference>
<dbReference type="GO" id="GO:0031177">
    <property type="term" value="F:phosphopantetheine binding"/>
    <property type="evidence" value="ECO:0007669"/>
    <property type="project" value="InterPro"/>
</dbReference>
<dbReference type="Proteomes" id="UP000053127">
    <property type="component" value="Unassembled WGS sequence"/>
</dbReference>
<evidence type="ECO:0000256" key="7">
    <source>
        <dbReference type="ARBA" id="ARBA00023268"/>
    </source>
</evidence>
<dbReference type="Gene3D" id="3.40.47.10">
    <property type="match status" value="3"/>
</dbReference>
<dbReference type="SMART" id="SM00825">
    <property type="entry name" value="PKS_KS"/>
    <property type="match status" value="3"/>
</dbReference>
<feature type="domain" description="Ketosynthase family 3 (KS3)" evidence="12">
    <location>
        <begin position="1709"/>
        <end position="2119"/>
    </location>
</feature>
<dbReference type="InterPro" id="IPR016039">
    <property type="entry name" value="Thiolase-like"/>
</dbReference>
<dbReference type="InterPro" id="IPR014043">
    <property type="entry name" value="Acyl_transferase_dom"/>
</dbReference>
<dbReference type="InterPro" id="IPR049552">
    <property type="entry name" value="PKS_DH_N"/>
</dbReference>
<dbReference type="FunFam" id="1.10.1200.10:FF:000007">
    <property type="entry name" value="Probable polyketide synthase pks17"/>
    <property type="match status" value="3"/>
</dbReference>
<feature type="active site" description="Proton donor; for dehydratase activity" evidence="9">
    <location>
        <position position="4435"/>
    </location>
</feature>
<accession>A0A117Q538</accession>
<dbReference type="PROSITE" id="PS00606">
    <property type="entry name" value="KS3_1"/>
    <property type="match status" value="3"/>
</dbReference>
<dbReference type="Gene3D" id="3.30.70.3290">
    <property type="match status" value="3"/>
</dbReference>
<evidence type="ECO:0000259" key="12">
    <source>
        <dbReference type="PROSITE" id="PS52004"/>
    </source>
</evidence>
<evidence type="ECO:0008006" key="16">
    <source>
        <dbReference type="Google" id="ProtNLM"/>
    </source>
</evidence>
<dbReference type="OrthoDB" id="9778690at2"/>
<evidence type="ECO:0000256" key="6">
    <source>
        <dbReference type="ARBA" id="ARBA00023194"/>
    </source>
</evidence>
<dbReference type="InterPro" id="IPR006162">
    <property type="entry name" value="Ppantetheine_attach_site"/>
</dbReference>
<comment type="caution">
    <text evidence="14">The sequence shown here is derived from an EMBL/GenBank/DDBJ whole genome shotgun (WGS) entry which is preliminary data.</text>
</comment>
<dbReference type="PANTHER" id="PTHR43775">
    <property type="entry name" value="FATTY ACID SYNTHASE"/>
    <property type="match status" value="1"/>
</dbReference>
<name>A0A117Q538_9ACTN</name>
<evidence type="ECO:0000256" key="1">
    <source>
        <dbReference type="ARBA" id="ARBA00001957"/>
    </source>
</evidence>
<feature type="active site" description="Proton donor; for dehydratase activity" evidence="9">
    <location>
        <position position="2777"/>
    </location>
</feature>
<dbReference type="SUPFAM" id="SSF52151">
    <property type="entry name" value="FabD/lysophospholipase-like"/>
    <property type="match status" value="3"/>
</dbReference>
<dbReference type="PROSITE" id="PS00012">
    <property type="entry name" value="PHOSPHOPANTETHEINE"/>
    <property type="match status" value="2"/>
</dbReference>
<keyword evidence="4" id="KW-0597">Phosphoprotein</keyword>
<dbReference type="FunFam" id="3.40.47.10:FF:000019">
    <property type="entry name" value="Polyketide synthase type I"/>
    <property type="match status" value="3"/>
</dbReference>
<dbReference type="CDD" id="cd08956">
    <property type="entry name" value="KR_3_FAS_SDR_x"/>
    <property type="match status" value="3"/>
</dbReference>